<keyword evidence="2" id="KW-1185">Reference proteome</keyword>
<evidence type="ECO:0000313" key="2">
    <source>
        <dbReference type="Proteomes" id="UP001054945"/>
    </source>
</evidence>
<reference evidence="1 2" key="1">
    <citation type="submission" date="2021-06" db="EMBL/GenBank/DDBJ databases">
        <title>Caerostris extrusa draft genome.</title>
        <authorList>
            <person name="Kono N."/>
            <person name="Arakawa K."/>
        </authorList>
    </citation>
    <scope>NUCLEOTIDE SEQUENCE [LARGE SCALE GENOMIC DNA]</scope>
</reference>
<evidence type="ECO:0000313" key="1">
    <source>
        <dbReference type="EMBL" id="GIX82431.1"/>
    </source>
</evidence>
<protein>
    <submittedName>
        <fullName evidence="1">Uncharacterized protein</fullName>
    </submittedName>
</protein>
<dbReference type="AlphaFoldDB" id="A0AAV4NEQ3"/>
<organism evidence="1 2">
    <name type="scientific">Caerostris extrusa</name>
    <name type="common">Bark spider</name>
    <name type="synonym">Caerostris bankana</name>
    <dbReference type="NCBI Taxonomy" id="172846"/>
    <lineage>
        <taxon>Eukaryota</taxon>
        <taxon>Metazoa</taxon>
        <taxon>Ecdysozoa</taxon>
        <taxon>Arthropoda</taxon>
        <taxon>Chelicerata</taxon>
        <taxon>Arachnida</taxon>
        <taxon>Araneae</taxon>
        <taxon>Araneomorphae</taxon>
        <taxon>Entelegynae</taxon>
        <taxon>Araneoidea</taxon>
        <taxon>Araneidae</taxon>
        <taxon>Caerostris</taxon>
    </lineage>
</organism>
<comment type="caution">
    <text evidence="1">The sequence shown here is derived from an EMBL/GenBank/DDBJ whole genome shotgun (WGS) entry which is preliminary data.</text>
</comment>
<proteinExistence type="predicted"/>
<dbReference type="Proteomes" id="UP001054945">
    <property type="component" value="Unassembled WGS sequence"/>
</dbReference>
<name>A0AAV4NEQ3_CAEEX</name>
<sequence length="98" mass="11243">MPIRLKNPSFLKRRGEKWQTRIPPELGEWRLLLVLRNNLQNGAAVAKSTARRFRPSVNNEIFFFAQSGDQQESSPIFHKTLNNETGSISNPTLTFCVE</sequence>
<gene>
    <name evidence="1" type="ORF">CEXT_812841</name>
</gene>
<dbReference type="EMBL" id="BPLR01020783">
    <property type="protein sequence ID" value="GIX82431.1"/>
    <property type="molecule type" value="Genomic_DNA"/>
</dbReference>
<accession>A0AAV4NEQ3</accession>